<proteinExistence type="predicted"/>
<dbReference type="InterPro" id="IPR016181">
    <property type="entry name" value="Acyl_CoA_acyltransferase"/>
</dbReference>
<dbReference type="GO" id="GO:0016747">
    <property type="term" value="F:acyltransferase activity, transferring groups other than amino-acyl groups"/>
    <property type="evidence" value="ECO:0007669"/>
    <property type="project" value="InterPro"/>
</dbReference>
<keyword evidence="3" id="KW-1185">Reference proteome</keyword>
<dbReference type="Pfam" id="PF00583">
    <property type="entry name" value="Acetyltransf_1"/>
    <property type="match status" value="1"/>
</dbReference>
<dbReference type="EMBL" id="LVJH01000070">
    <property type="protein sequence ID" value="OAB34024.1"/>
    <property type="molecule type" value="Genomic_DNA"/>
</dbReference>
<dbReference type="InterPro" id="IPR000182">
    <property type="entry name" value="GNAT_dom"/>
</dbReference>
<dbReference type="OrthoDB" id="1902458at2"/>
<organism evidence="2 3">
    <name type="scientific">Paenibacillus glacialis</name>
    <dbReference type="NCBI Taxonomy" id="494026"/>
    <lineage>
        <taxon>Bacteria</taxon>
        <taxon>Bacillati</taxon>
        <taxon>Bacillota</taxon>
        <taxon>Bacilli</taxon>
        <taxon>Bacillales</taxon>
        <taxon>Paenibacillaceae</taxon>
        <taxon>Paenibacillus</taxon>
    </lineage>
</organism>
<feature type="domain" description="N-acetyltransferase" evidence="1">
    <location>
        <begin position="53"/>
        <end position="143"/>
    </location>
</feature>
<gene>
    <name evidence="2" type="ORF">PGLA_24290</name>
</gene>
<protein>
    <recommendedName>
        <fullName evidence="1">N-acetyltransferase domain-containing protein</fullName>
    </recommendedName>
</protein>
<accession>A0A168DAA6</accession>
<sequence length="181" mass="21161">MTIEVRLTNKNEAYIIKNMYPLYLYDLSGHYGLIPGHIPNNHGIFEDSDSYKTLQDQYDVQNIWWEKQKYLFPYLILVDDIPAGFALIATPPHCSQGIDFFVNDFFLMQPFRGNGVAEYAITRVFERFTGKWELFTNPSERNAIGQKFWRKTVSNYTKGNYEEVLGLTIDGNKLIFRFSNT</sequence>
<reference evidence="2 3" key="1">
    <citation type="submission" date="2016-03" db="EMBL/GenBank/DDBJ databases">
        <title>Draft genome sequence of Paenibacillus glacialis DSM 22343.</title>
        <authorList>
            <person name="Shin S.-K."/>
            <person name="Yi H."/>
        </authorList>
    </citation>
    <scope>NUCLEOTIDE SEQUENCE [LARGE SCALE GENOMIC DNA]</scope>
    <source>
        <strain evidence="2 3">DSM 22343</strain>
    </source>
</reference>
<dbReference type="Proteomes" id="UP000076967">
    <property type="component" value="Unassembled WGS sequence"/>
</dbReference>
<dbReference type="RefSeq" id="WP_068537767.1">
    <property type="nucleotide sequence ID" value="NZ_LVJH01000070.1"/>
</dbReference>
<name>A0A168DAA6_9BACL</name>
<evidence type="ECO:0000259" key="1">
    <source>
        <dbReference type="Pfam" id="PF00583"/>
    </source>
</evidence>
<comment type="caution">
    <text evidence="2">The sequence shown here is derived from an EMBL/GenBank/DDBJ whole genome shotgun (WGS) entry which is preliminary data.</text>
</comment>
<evidence type="ECO:0000313" key="3">
    <source>
        <dbReference type="Proteomes" id="UP000076967"/>
    </source>
</evidence>
<dbReference type="SUPFAM" id="SSF55729">
    <property type="entry name" value="Acyl-CoA N-acyltransferases (Nat)"/>
    <property type="match status" value="1"/>
</dbReference>
<dbReference type="STRING" id="494026.PGLA_24290"/>
<evidence type="ECO:0000313" key="2">
    <source>
        <dbReference type="EMBL" id="OAB34024.1"/>
    </source>
</evidence>
<dbReference type="AlphaFoldDB" id="A0A168DAA6"/>